<dbReference type="OrthoDB" id="2660342at2"/>
<dbReference type="RefSeq" id="WP_112882959.1">
    <property type="nucleotide sequence ID" value="NZ_QLUW01000002.1"/>
</dbReference>
<keyword evidence="3" id="KW-1185">Reference proteome</keyword>
<feature type="compositionally biased region" description="Basic and acidic residues" evidence="1">
    <location>
        <begin position="81"/>
        <end position="97"/>
    </location>
</feature>
<dbReference type="AlphaFoldDB" id="A0A328U714"/>
<name>A0A328U714_9BACL</name>
<sequence length="157" mass="16842">MTMRSQSMKMALIGGAVALIILFGIDMASSGIERVYGPVEGSVQSVDPAGYSSSASLPSEEVIGTEEAKGGELPENQADLSGRRTVADAQHGRTEEEIRKEYERKLQEELNKRLTGLPDLRSDATVNKVADGTAGMLQTMSAKGIRMVVSFFESVTD</sequence>
<organism evidence="2 3">
    <name type="scientific">Paenibacillus montanisoli</name>
    <dbReference type="NCBI Taxonomy" id="2081970"/>
    <lineage>
        <taxon>Bacteria</taxon>
        <taxon>Bacillati</taxon>
        <taxon>Bacillota</taxon>
        <taxon>Bacilli</taxon>
        <taxon>Bacillales</taxon>
        <taxon>Paenibacillaceae</taxon>
        <taxon>Paenibacillus</taxon>
    </lineage>
</organism>
<dbReference type="EMBL" id="QLUW01000002">
    <property type="protein sequence ID" value="RAP76745.1"/>
    <property type="molecule type" value="Genomic_DNA"/>
</dbReference>
<proteinExistence type="predicted"/>
<dbReference type="Proteomes" id="UP000249260">
    <property type="component" value="Unassembled WGS sequence"/>
</dbReference>
<evidence type="ECO:0000313" key="3">
    <source>
        <dbReference type="Proteomes" id="UP000249260"/>
    </source>
</evidence>
<feature type="region of interest" description="Disordered" evidence="1">
    <location>
        <begin position="47"/>
        <end position="97"/>
    </location>
</feature>
<evidence type="ECO:0000256" key="1">
    <source>
        <dbReference type="SAM" id="MobiDB-lite"/>
    </source>
</evidence>
<evidence type="ECO:0000313" key="2">
    <source>
        <dbReference type="EMBL" id="RAP76745.1"/>
    </source>
</evidence>
<protein>
    <submittedName>
        <fullName evidence="2">Uncharacterized protein</fullName>
    </submittedName>
</protein>
<reference evidence="2 3" key="1">
    <citation type="submission" date="2018-06" db="EMBL/GenBank/DDBJ databases">
        <title>Paenibacillus montanisoli sp. nov., isolated from mountain area soil.</title>
        <authorList>
            <person name="Wu M."/>
        </authorList>
    </citation>
    <scope>NUCLEOTIDE SEQUENCE [LARGE SCALE GENOMIC DNA]</scope>
    <source>
        <strain evidence="2 3">RA17</strain>
    </source>
</reference>
<comment type="caution">
    <text evidence="2">The sequence shown here is derived from an EMBL/GenBank/DDBJ whole genome shotgun (WGS) entry which is preliminary data.</text>
</comment>
<accession>A0A328U714</accession>
<gene>
    <name evidence="2" type="ORF">DL346_15495</name>
</gene>